<dbReference type="SUPFAM" id="SSF55347">
    <property type="entry name" value="Glyceraldehyde-3-phosphate dehydrogenase-like, C-terminal domain"/>
    <property type="match status" value="1"/>
</dbReference>
<name>A0ABT6N1M2_9SPHN</name>
<feature type="domain" description="GFO/IDH/MocA-like oxidoreductase" evidence="2">
    <location>
        <begin position="131"/>
        <end position="254"/>
    </location>
</feature>
<accession>A0ABT6N1M2</accession>
<dbReference type="PANTHER" id="PTHR43377">
    <property type="entry name" value="BILIVERDIN REDUCTASE A"/>
    <property type="match status" value="1"/>
</dbReference>
<dbReference type="Gene3D" id="3.30.360.10">
    <property type="entry name" value="Dihydrodipicolinate Reductase, domain 2"/>
    <property type="match status" value="1"/>
</dbReference>
<keyword evidence="4" id="KW-1185">Reference proteome</keyword>
<protein>
    <submittedName>
        <fullName evidence="3">Gfo/Idh/MocA family oxidoreductase</fullName>
    </submittedName>
</protein>
<reference evidence="3" key="1">
    <citation type="submission" date="2023-04" db="EMBL/GenBank/DDBJ databases">
        <title>Sphingomonas sp. MAHUQ-71 isolated from rice field.</title>
        <authorList>
            <person name="Huq M.A."/>
        </authorList>
    </citation>
    <scope>NUCLEOTIDE SEQUENCE</scope>
    <source>
        <strain evidence="3">MAHUQ-71</strain>
    </source>
</reference>
<organism evidence="3 4">
    <name type="scientific">Sphingomonas oryzagri</name>
    <dbReference type="NCBI Taxonomy" id="3042314"/>
    <lineage>
        <taxon>Bacteria</taxon>
        <taxon>Pseudomonadati</taxon>
        <taxon>Pseudomonadota</taxon>
        <taxon>Alphaproteobacteria</taxon>
        <taxon>Sphingomonadales</taxon>
        <taxon>Sphingomonadaceae</taxon>
        <taxon>Sphingomonas</taxon>
    </lineage>
</organism>
<evidence type="ECO:0000313" key="3">
    <source>
        <dbReference type="EMBL" id="MDH7639190.1"/>
    </source>
</evidence>
<dbReference type="InterPro" id="IPR036291">
    <property type="entry name" value="NAD(P)-bd_dom_sf"/>
</dbReference>
<evidence type="ECO:0000313" key="4">
    <source>
        <dbReference type="Proteomes" id="UP001160625"/>
    </source>
</evidence>
<gene>
    <name evidence="3" type="ORF">QGN17_10650</name>
</gene>
<dbReference type="Gene3D" id="3.40.50.720">
    <property type="entry name" value="NAD(P)-binding Rossmann-like Domain"/>
    <property type="match status" value="1"/>
</dbReference>
<dbReference type="Proteomes" id="UP001160625">
    <property type="component" value="Unassembled WGS sequence"/>
</dbReference>
<dbReference type="InterPro" id="IPR055170">
    <property type="entry name" value="GFO_IDH_MocA-like_dom"/>
</dbReference>
<dbReference type="RefSeq" id="WP_281044450.1">
    <property type="nucleotide sequence ID" value="NZ_JARYGZ010000001.1"/>
</dbReference>
<dbReference type="InterPro" id="IPR051450">
    <property type="entry name" value="Gfo/Idh/MocA_Oxidoreductases"/>
</dbReference>
<comment type="caution">
    <text evidence="3">The sequence shown here is derived from an EMBL/GenBank/DDBJ whole genome shotgun (WGS) entry which is preliminary data.</text>
</comment>
<evidence type="ECO:0000259" key="1">
    <source>
        <dbReference type="Pfam" id="PF01408"/>
    </source>
</evidence>
<feature type="domain" description="Gfo/Idh/MocA-like oxidoreductase N-terminal" evidence="1">
    <location>
        <begin position="7"/>
        <end position="123"/>
    </location>
</feature>
<evidence type="ECO:0000259" key="2">
    <source>
        <dbReference type="Pfam" id="PF22725"/>
    </source>
</evidence>
<sequence length="374" mass="40499">MIVQYDVALIGLGKMGISHLAIANATPGIKVSAIVDSSSMIGNLVGKYCSIPFFDTFERAIDLPGLQGVIIATPTRLHEHMIRQAMARGLHVFCEKPMTLNASTSFELASEAAERGLTCQVGYHNRFVGTFAEAKRLLDVGAIGRIRHVHAEAYGPVVLKPAARTWRSKATEGGGCLYDYAAHPINLMNWYAGTPIACAGAQLEQQWSDDVDDAVYANLTFGNGISGQVSVNWADETARKMSTRMTIWGDGGKITVDRQEIQVFIGASGTPQPGYPGGWSIKYLTELSPHPGYYLRGEEYSLQIESFARAIARSDGGSDNDFASAAVTDYTLEMIRSASKGAARTAHAVHTAHTVQPSEVSRPKLRTFWRAAAK</sequence>
<dbReference type="EMBL" id="JARYGZ010000001">
    <property type="protein sequence ID" value="MDH7639190.1"/>
    <property type="molecule type" value="Genomic_DNA"/>
</dbReference>
<dbReference type="Pfam" id="PF22725">
    <property type="entry name" value="GFO_IDH_MocA_C3"/>
    <property type="match status" value="1"/>
</dbReference>
<dbReference type="Pfam" id="PF01408">
    <property type="entry name" value="GFO_IDH_MocA"/>
    <property type="match status" value="1"/>
</dbReference>
<dbReference type="PANTHER" id="PTHR43377:SF1">
    <property type="entry name" value="BILIVERDIN REDUCTASE A"/>
    <property type="match status" value="1"/>
</dbReference>
<dbReference type="SUPFAM" id="SSF51735">
    <property type="entry name" value="NAD(P)-binding Rossmann-fold domains"/>
    <property type="match status" value="1"/>
</dbReference>
<dbReference type="InterPro" id="IPR000683">
    <property type="entry name" value="Gfo/Idh/MocA-like_OxRdtase_N"/>
</dbReference>
<proteinExistence type="predicted"/>